<dbReference type="Proteomes" id="UP000791440">
    <property type="component" value="Unassembled WGS sequence"/>
</dbReference>
<dbReference type="GO" id="GO:0160147">
    <property type="term" value="F:tRNA pseudouridine(38-40) synthase activity"/>
    <property type="evidence" value="ECO:0007669"/>
    <property type="project" value="UniProtKB-EC"/>
</dbReference>
<evidence type="ECO:0000313" key="8">
    <source>
        <dbReference type="Proteomes" id="UP000791440"/>
    </source>
</evidence>
<accession>A0A922CJR1</accession>
<keyword evidence="2 4" id="KW-0819">tRNA processing</keyword>
<dbReference type="Gene3D" id="3.30.70.580">
    <property type="entry name" value="Pseudouridine synthase I, catalytic domain, N-terminal subdomain"/>
    <property type="match status" value="1"/>
</dbReference>
<dbReference type="EC" id="5.4.99.12" evidence="4"/>
<comment type="catalytic activity">
    <reaction evidence="4">
        <text>uridine(38/39/40) in tRNA = pseudouridine(38/39/40) in tRNA</text>
        <dbReference type="Rhea" id="RHEA:22376"/>
        <dbReference type="Rhea" id="RHEA-COMP:10085"/>
        <dbReference type="Rhea" id="RHEA-COMP:10087"/>
        <dbReference type="ChEBI" id="CHEBI:65314"/>
        <dbReference type="ChEBI" id="CHEBI:65315"/>
        <dbReference type="EC" id="5.4.99.12"/>
    </reaction>
</comment>
<dbReference type="PANTHER" id="PTHR11142:SF0">
    <property type="entry name" value="TRNA PSEUDOURIDINE SYNTHASE-LIKE 1"/>
    <property type="match status" value="1"/>
</dbReference>
<feature type="compositionally biased region" description="Acidic residues" evidence="5">
    <location>
        <begin position="311"/>
        <end position="320"/>
    </location>
</feature>
<dbReference type="EMBL" id="JH668360">
    <property type="protein sequence ID" value="KAG6448702.1"/>
    <property type="molecule type" value="Genomic_DNA"/>
</dbReference>
<keyword evidence="3 4" id="KW-0413">Isomerase</keyword>
<evidence type="ECO:0000259" key="6">
    <source>
        <dbReference type="Pfam" id="PF01416"/>
    </source>
</evidence>
<feature type="region of interest" description="Disordered" evidence="5">
    <location>
        <begin position="300"/>
        <end position="320"/>
    </location>
</feature>
<evidence type="ECO:0000256" key="1">
    <source>
        <dbReference type="ARBA" id="ARBA00009375"/>
    </source>
</evidence>
<reference evidence="7" key="1">
    <citation type="journal article" date="2016" name="Insect Biochem. Mol. Biol.">
        <title>Multifaceted biological insights from a draft genome sequence of the tobacco hornworm moth, Manduca sexta.</title>
        <authorList>
            <person name="Kanost M.R."/>
            <person name="Arrese E.L."/>
            <person name="Cao X."/>
            <person name="Chen Y.R."/>
            <person name="Chellapilla S."/>
            <person name="Goldsmith M.R."/>
            <person name="Grosse-Wilde E."/>
            <person name="Heckel D.G."/>
            <person name="Herndon N."/>
            <person name="Jiang H."/>
            <person name="Papanicolaou A."/>
            <person name="Qu J."/>
            <person name="Soulages J.L."/>
            <person name="Vogel H."/>
            <person name="Walters J."/>
            <person name="Waterhouse R.M."/>
            <person name="Ahn S.J."/>
            <person name="Almeida F.C."/>
            <person name="An C."/>
            <person name="Aqrawi P."/>
            <person name="Bretschneider A."/>
            <person name="Bryant W.B."/>
            <person name="Bucks S."/>
            <person name="Chao H."/>
            <person name="Chevignon G."/>
            <person name="Christen J.M."/>
            <person name="Clarke D.F."/>
            <person name="Dittmer N.T."/>
            <person name="Ferguson L.C.F."/>
            <person name="Garavelou S."/>
            <person name="Gordon K.H.J."/>
            <person name="Gunaratna R.T."/>
            <person name="Han Y."/>
            <person name="Hauser F."/>
            <person name="He Y."/>
            <person name="Heidel-Fischer H."/>
            <person name="Hirsh A."/>
            <person name="Hu Y."/>
            <person name="Jiang H."/>
            <person name="Kalra D."/>
            <person name="Klinner C."/>
            <person name="Konig C."/>
            <person name="Kovar C."/>
            <person name="Kroll A.R."/>
            <person name="Kuwar S.S."/>
            <person name="Lee S.L."/>
            <person name="Lehman R."/>
            <person name="Li K."/>
            <person name="Li Z."/>
            <person name="Liang H."/>
            <person name="Lovelace S."/>
            <person name="Lu Z."/>
            <person name="Mansfield J.H."/>
            <person name="McCulloch K.J."/>
            <person name="Mathew T."/>
            <person name="Morton B."/>
            <person name="Muzny D.M."/>
            <person name="Neunemann D."/>
            <person name="Ongeri F."/>
            <person name="Pauchet Y."/>
            <person name="Pu L.L."/>
            <person name="Pyrousis I."/>
            <person name="Rao X.J."/>
            <person name="Redding A."/>
            <person name="Roesel C."/>
            <person name="Sanchez-Gracia A."/>
            <person name="Schaack S."/>
            <person name="Shukla A."/>
            <person name="Tetreau G."/>
            <person name="Wang Y."/>
            <person name="Xiong G.H."/>
            <person name="Traut W."/>
            <person name="Walsh T.K."/>
            <person name="Worley K.C."/>
            <person name="Wu D."/>
            <person name="Wu W."/>
            <person name="Wu Y.Q."/>
            <person name="Zhang X."/>
            <person name="Zou Z."/>
            <person name="Zucker H."/>
            <person name="Briscoe A.D."/>
            <person name="Burmester T."/>
            <person name="Clem R.J."/>
            <person name="Feyereisen R."/>
            <person name="Grimmelikhuijzen C.J.P."/>
            <person name="Hamodrakas S.J."/>
            <person name="Hansson B.S."/>
            <person name="Huguet E."/>
            <person name="Jermiin L.S."/>
            <person name="Lan Q."/>
            <person name="Lehman H.K."/>
            <person name="Lorenzen M."/>
            <person name="Merzendorfer H."/>
            <person name="Michalopoulos I."/>
            <person name="Morton D.B."/>
            <person name="Muthukrishnan S."/>
            <person name="Oakeshott J.G."/>
            <person name="Palmer W."/>
            <person name="Park Y."/>
            <person name="Passarelli A.L."/>
            <person name="Rozas J."/>
            <person name="Schwartz L.M."/>
            <person name="Smith W."/>
            <person name="Southgate A."/>
            <person name="Vilcinskas A."/>
            <person name="Vogt R."/>
            <person name="Wang P."/>
            <person name="Werren J."/>
            <person name="Yu X.Q."/>
            <person name="Zhou J.J."/>
            <person name="Brown S.J."/>
            <person name="Scherer S.E."/>
            <person name="Richards S."/>
            <person name="Blissard G.W."/>
        </authorList>
    </citation>
    <scope>NUCLEOTIDE SEQUENCE</scope>
</reference>
<keyword evidence="8" id="KW-1185">Reference proteome</keyword>
<organism evidence="7 8">
    <name type="scientific">Manduca sexta</name>
    <name type="common">Tobacco hawkmoth</name>
    <name type="synonym">Tobacco hornworm</name>
    <dbReference type="NCBI Taxonomy" id="7130"/>
    <lineage>
        <taxon>Eukaryota</taxon>
        <taxon>Metazoa</taxon>
        <taxon>Ecdysozoa</taxon>
        <taxon>Arthropoda</taxon>
        <taxon>Hexapoda</taxon>
        <taxon>Insecta</taxon>
        <taxon>Pterygota</taxon>
        <taxon>Neoptera</taxon>
        <taxon>Endopterygota</taxon>
        <taxon>Lepidoptera</taxon>
        <taxon>Glossata</taxon>
        <taxon>Ditrysia</taxon>
        <taxon>Bombycoidea</taxon>
        <taxon>Sphingidae</taxon>
        <taxon>Sphinginae</taxon>
        <taxon>Sphingini</taxon>
        <taxon>Manduca</taxon>
    </lineage>
</organism>
<name>A0A922CJR1_MANSE</name>
<dbReference type="SUPFAM" id="SSF55120">
    <property type="entry name" value="Pseudouridine synthase"/>
    <property type="match status" value="1"/>
</dbReference>
<sequence>MKARYLTFFSYIGTSFRSSEKIWLKEGRNYPDPESVQGRMEIALLRLRSLNYPNVVLSSRTDGGVHALNSSAHFDLDRHGTEIYDPNYVTYSMNRVFNKNDCSILVKKCLRVSDNFHARFKALSRTYLYRLAILKEGVNIPEKESIASYIPIEELNRCHFSCRLQGFDIERFKAGAKYLEGYHDFSTFKRFDKLNPHKHNRRELKSIIITPGRPITTTYHQENSYFDYWDIEFKGRAFVHNQIRRMVGALISVGIGKLQPEDIKVMLQVPSKHSWYSFIQAGPPDGLYLCNVEYNPEDLIYNPDQTKDQDSGIDCDSDSE</sequence>
<dbReference type="InterPro" id="IPR001406">
    <property type="entry name" value="PsdUridine_synth_TruA"/>
</dbReference>
<protein>
    <recommendedName>
        <fullName evidence="4">tRNA pseudouridine synthase</fullName>
        <ecNumber evidence="4">5.4.99.12</ecNumber>
    </recommendedName>
</protein>
<dbReference type="AlphaFoldDB" id="A0A922CJR1"/>
<dbReference type="InterPro" id="IPR020097">
    <property type="entry name" value="PsdUridine_synth_TruA_a/b_dom"/>
</dbReference>
<evidence type="ECO:0000256" key="4">
    <source>
        <dbReference type="RuleBase" id="RU003792"/>
    </source>
</evidence>
<dbReference type="GO" id="GO:0003723">
    <property type="term" value="F:RNA binding"/>
    <property type="evidence" value="ECO:0007669"/>
    <property type="project" value="InterPro"/>
</dbReference>
<feature type="domain" description="Pseudouridine synthase I TruA alpha/beta" evidence="6">
    <location>
        <begin position="176"/>
        <end position="295"/>
    </location>
</feature>
<dbReference type="PANTHER" id="PTHR11142">
    <property type="entry name" value="PSEUDOURIDYLATE SYNTHASE"/>
    <property type="match status" value="1"/>
</dbReference>
<dbReference type="InterPro" id="IPR020094">
    <property type="entry name" value="TruA/RsuA/RluB/E/F_N"/>
</dbReference>
<evidence type="ECO:0000313" key="7">
    <source>
        <dbReference type="EMBL" id="KAG6448702.1"/>
    </source>
</evidence>
<comment type="caution">
    <text evidence="7">The sequence shown here is derived from an EMBL/GenBank/DDBJ whole genome shotgun (WGS) entry which is preliminary data.</text>
</comment>
<dbReference type="InterPro" id="IPR020095">
    <property type="entry name" value="PsdUridine_synth_TruA_C"/>
</dbReference>
<gene>
    <name evidence="7" type="ORF">O3G_MSEX005631</name>
</gene>
<evidence type="ECO:0000256" key="3">
    <source>
        <dbReference type="ARBA" id="ARBA00023235"/>
    </source>
</evidence>
<evidence type="ECO:0000256" key="5">
    <source>
        <dbReference type="SAM" id="MobiDB-lite"/>
    </source>
</evidence>
<reference evidence="7" key="2">
    <citation type="submission" date="2020-12" db="EMBL/GenBank/DDBJ databases">
        <authorList>
            <person name="Kanost M."/>
        </authorList>
    </citation>
    <scope>NUCLEOTIDE SEQUENCE</scope>
</reference>
<dbReference type="Pfam" id="PF01416">
    <property type="entry name" value="PseudoU_synth_1"/>
    <property type="match status" value="1"/>
</dbReference>
<dbReference type="OrthoDB" id="271910at2759"/>
<dbReference type="InterPro" id="IPR020103">
    <property type="entry name" value="PsdUridine_synth_cat_dom_sf"/>
</dbReference>
<evidence type="ECO:0000256" key="2">
    <source>
        <dbReference type="ARBA" id="ARBA00022694"/>
    </source>
</evidence>
<dbReference type="HAMAP" id="MF_00171">
    <property type="entry name" value="TruA"/>
    <property type="match status" value="1"/>
</dbReference>
<comment type="similarity">
    <text evidence="1 4">Belongs to the tRNA pseudouridine synthase TruA family.</text>
</comment>
<dbReference type="GO" id="GO:0031119">
    <property type="term" value="P:tRNA pseudouridine synthesis"/>
    <property type="evidence" value="ECO:0007669"/>
    <property type="project" value="TreeGrafter"/>
</dbReference>
<proteinExistence type="inferred from homology"/>
<dbReference type="Gene3D" id="3.30.70.660">
    <property type="entry name" value="Pseudouridine synthase I, catalytic domain, C-terminal subdomain"/>
    <property type="match status" value="1"/>
</dbReference>